<dbReference type="InterPro" id="IPR026461">
    <property type="entry name" value="Trfase_2_rSAM/seldom_assoc"/>
</dbReference>
<sequence>MRLHVITPALNEAENLRSLLPVLLSGLPPGSQITIADGGSTDDTAKVLSQFPTVNHLHCNRCGRAQQMNEAARLNQDRFDAVYFIHADTRPPEGFYEDIKKAISEGYPVGCYRFKFDMWHPLLWINAYCTRFNGLACRGGDQSLYLSMQTFQELEGFRDMRIMEDYDIIERIWEKGIPFRVIPRSVTVSARKYRANGWYKVQMANLKVFRMYKAGAPEEEMISRYRTMLKPW</sequence>
<dbReference type="SUPFAM" id="SSF53448">
    <property type="entry name" value="Nucleotide-diphospho-sugar transferases"/>
    <property type="match status" value="1"/>
</dbReference>
<dbReference type="PANTHER" id="PTHR43646:SF2">
    <property type="entry name" value="GLYCOSYLTRANSFERASE 2-LIKE DOMAIN-CONTAINING PROTEIN"/>
    <property type="match status" value="1"/>
</dbReference>
<comment type="subcellular location">
    <subcellularLocation>
        <location evidence="1">Cell membrane</location>
    </subcellularLocation>
</comment>
<dbReference type="InterPro" id="IPR029044">
    <property type="entry name" value="Nucleotide-diphossugar_trans"/>
</dbReference>
<dbReference type="GO" id="GO:0016757">
    <property type="term" value="F:glycosyltransferase activity"/>
    <property type="evidence" value="ECO:0007669"/>
    <property type="project" value="UniProtKB-KW"/>
</dbReference>
<dbReference type="AlphaFoldDB" id="A0A5C7FY32"/>
<evidence type="ECO:0000256" key="5">
    <source>
        <dbReference type="ARBA" id="ARBA00023136"/>
    </source>
</evidence>
<dbReference type="Gene3D" id="3.90.550.10">
    <property type="entry name" value="Spore Coat Polysaccharide Biosynthesis Protein SpsA, Chain A"/>
    <property type="match status" value="1"/>
</dbReference>
<dbReference type="PANTHER" id="PTHR43646">
    <property type="entry name" value="GLYCOSYLTRANSFERASE"/>
    <property type="match status" value="1"/>
</dbReference>
<dbReference type="Pfam" id="PF00535">
    <property type="entry name" value="Glycos_transf_2"/>
    <property type="match status" value="1"/>
</dbReference>
<evidence type="ECO:0000256" key="3">
    <source>
        <dbReference type="ARBA" id="ARBA00022676"/>
    </source>
</evidence>
<dbReference type="RefSeq" id="WP_147930260.1">
    <property type="nucleotide sequence ID" value="NZ_VOXD01000010.1"/>
</dbReference>
<dbReference type="OrthoDB" id="9810303at2"/>
<reference evidence="7 8" key="1">
    <citation type="submission" date="2019-08" db="EMBL/GenBank/DDBJ databases">
        <title>Lewinella sp. strain SSH13 Genome sequencing and assembly.</title>
        <authorList>
            <person name="Kim I."/>
        </authorList>
    </citation>
    <scope>NUCLEOTIDE SEQUENCE [LARGE SCALE GENOMIC DNA]</scope>
    <source>
        <strain evidence="7 8">SSH13</strain>
    </source>
</reference>
<keyword evidence="4 7" id="KW-0808">Transferase</keyword>
<evidence type="ECO:0000313" key="7">
    <source>
        <dbReference type="EMBL" id="TXF89940.1"/>
    </source>
</evidence>
<keyword evidence="8" id="KW-1185">Reference proteome</keyword>
<evidence type="ECO:0000256" key="1">
    <source>
        <dbReference type="ARBA" id="ARBA00004236"/>
    </source>
</evidence>
<evidence type="ECO:0000256" key="4">
    <source>
        <dbReference type="ARBA" id="ARBA00022679"/>
    </source>
</evidence>
<keyword evidence="3" id="KW-0328">Glycosyltransferase</keyword>
<protein>
    <submittedName>
        <fullName evidence="7">Glycosyltransferase</fullName>
    </submittedName>
</protein>
<evidence type="ECO:0000313" key="8">
    <source>
        <dbReference type="Proteomes" id="UP000321907"/>
    </source>
</evidence>
<dbReference type="GO" id="GO:0005886">
    <property type="term" value="C:plasma membrane"/>
    <property type="evidence" value="ECO:0007669"/>
    <property type="project" value="UniProtKB-SubCell"/>
</dbReference>
<dbReference type="CDD" id="cd02522">
    <property type="entry name" value="GT_2_like_a"/>
    <property type="match status" value="1"/>
</dbReference>
<gene>
    <name evidence="7" type="ORF">FUA23_08250</name>
</gene>
<dbReference type="InterPro" id="IPR001173">
    <property type="entry name" value="Glyco_trans_2-like"/>
</dbReference>
<evidence type="ECO:0000259" key="6">
    <source>
        <dbReference type="Pfam" id="PF00535"/>
    </source>
</evidence>
<feature type="domain" description="Glycosyltransferase 2-like" evidence="6">
    <location>
        <begin position="5"/>
        <end position="124"/>
    </location>
</feature>
<evidence type="ECO:0000256" key="2">
    <source>
        <dbReference type="ARBA" id="ARBA00022475"/>
    </source>
</evidence>
<keyword evidence="2" id="KW-1003">Cell membrane</keyword>
<proteinExistence type="predicted"/>
<accession>A0A5C7FY32</accession>
<organism evidence="7 8">
    <name type="scientific">Neolewinella aurantiaca</name>
    <dbReference type="NCBI Taxonomy" id="2602767"/>
    <lineage>
        <taxon>Bacteria</taxon>
        <taxon>Pseudomonadati</taxon>
        <taxon>Bacteroidota</taxon>
        <taxon>Saprospiria</taxon>
        <taxon>Saprospirales</taxon>
        <taxon>Lewinellaceae</taxon>
        <taxon>Neolewinella</taxon>
    </lineage>
</organism>
<dbReference type="EMBL" id="VOXD01000010">
    <property type="protein sequence ID" value="TXF89940.1"/>
    <property type="molecule type" value="Genomic_DNA"/>
</dbReference>
<keyword evidence="5" id="KW-0472">Membrane</keyword>
<name>A0A5C7FY32_9BACT</name>
<dbReference type="Proteomes" id="UP000321907">
    <property type="component" value="Unassembled WGS sequence"/>
</dbReference>
<comment type="caution">
    <text evidence="7">The sequence shown here is derived from an EMBL/GenBank/DDBJ whole genome shotgun (WGS) entry which is preliminary data.</text>
</comment>